<reference evidence="4 5" key="1">
    <citation type="submission" date="2020-10" db="EMBL/GenBank/DDBJ databases">
        <authorList>
            <person name="Castelo-Branco R."/>
            <person name="Eusebio N."/>
            <person name="Adriana R."/>
            <person name="Vieira A."/>
            <person name="Brugerolle De Fraissinette N."/>
            <person name="Rezende De Castro R."/>
            <person name="Schneider M.P."/>
            <person name="Vasconcelos V."/>
            <person name="Leao P.N."/>
        </authorList>
    </citation>
    <scope>NUCLEOTIDE SEQUENCE [LARGE SCALE GENOMIC DNA]</scope>
    <source>
        <strain evidence="4 5">LEGE 03274</strain>
    </source>
</reference>
<evidence type="ECO:0000313" key="5">
    <source>
        <dbReference type="Proteomes" id="UP000654604"/>
    </source>
</evidence>
<dbReference type="RefSeq" id="WP_193800600.1">
    <property type="nucleotide sequence ID" value="NZ_JADEWC010000012.1"/>
</dbReference>
<feature type="compositionally biased region" description="Acidic residues" evidence="2">
    <location>
        <begin position="71"/>
        <end position="82"/>
    </location>
</feature>
<evidence type="ECO:0000256" key="2">
    <source>
        <dbReference type="SAM" id="MobiDB-lite"/>
    </source>
</evidence>
<dbReference type="EMBL" id="JADEWC010000012">
    <property type="protein sequence ID" value="MBE9222438.1"/>
    <property type="molecule type" value="Genomic_DNA"/>
</dbReference>
<dbReference type="InterPro" id="IPR006321">
    <property type="entry name" value="PilT/PilU"/>
</dbReference>
<comment type="similarity">
    <text evidence="1">Belongs to the GSP E family.</text>
</comment>
<dbReference type="PANTHER" id="PTHR30486:SF6">
    <property type="entry name" value="TYPE IV PILUS RETRACTATION ATPASE PILT"/>
    <property type="match status" value="1"/>
</dbReference>
<comment type="caution">
    <text evidence="4">The sequence shown here is derived from an EMBL/GenBank/DDBJ whole genome shotgun (WGS) entry which is preliminary data.</text>
</comment>
<feature type="domain" description="Bacterial type II secretion system protein E" evidence="3">
    <location>
        <begin position="365"/>
        <end position="379"/>
    </location>
</feature>
<dbReference type="PROSITE" id="PS00662">
    <property type="entry name" value="T2SP_E"/>
    <property type="match status" value="1"/>
</dbReference>
<dbReference type="InterPro" id="IPR027417">
    <property type="entry name" value="P-loop_NTPase"/>
</dbReference>
<dbReference type="NCBIfam" id="TIGR01420">
    <property type="entry name" value="pilT_fam"/>
    <property type="match status" value="1"/>
</dbReference>
<gene>
    <name evidence="4" type="ORF">IQ215_06980</name>
</gene>
<dbReference type="Pfam" id="PF00437">
    <property type="entry name" value="T2SSE"/>
    <property type="match status" value="1"/>
</dbReference>
<evidence type="ECO:0000313" key="4">
    <source>
        <dbReference type="EMBL" id="MBE9222438.1"/>
    </source>
</evidence>
<keyword evidence="5" id="KW-1185">Reference proteome</keyword>
<evidence type="ECO:0000256" key="1">
    <source>
        <dbReference type="ARBA" id="ARBA00006611"/>
    </source>
</evidence>
<sequence>MTNSADRPKKPLPLPPLVPPGANGGNKKIEDEDDQTRVSLGKMPPLSSRPPASSNVQKDMINIGNKKPPSLDDDLDDMDDDGVTQINPTTKVPSLDAGRLGNKPPSSPPPLNKGGLPGRTSPSGGATTRRMPPEPTGVKRGSPIARSPLHPPATPQKEYVPLTPPAQRSPGQPSLEELIKIAYDEGYSDVHLGVGELVRMRDRGEILTLDQYPEIDSNTFMSWLQEILRPEDIQKFKKELEFDGATQYEFARVRINVFDTLRGHALVLRLIPLKILTMEQLKLPPIFKDVCEAHKGLILITGPTGSGKSTTLAAMIDYINAEQNKHIITIEDPVEFVHKSQKSLIKQREVGVHTLKFDNALKASLREDPDIILVGEMRDKETVNTALKAAQTGHLVMGTLHTNSAVKTLERIFTLYTAEEQTAIRSALAESLVSIIAQGLCRTTDGRRAAYHDILINTETVKDYILSNKYDEITTLMDEGEFDGMITMNKSLFNLYQEGRITEETALEKSPVRNEMAMMLRGRV</sequence>
<proteinExistence type="inferred from homology"/>
<dbReference type="InterPro" id="IPR001482">
    <property type="entry name" value="T2SS/T4SS_dom"/>
</dbReference>
<dbReference type="Gene3D" id="3.30.450.90">
    <property type="match status" value="1"/>
</dbReference>
<protein>
    <submittedName>
        <fullName evidence="4">PilT/PilU family type 4a pilus ATPase</fullName>
    </submittedName>
</protein>
<dbReference type="Gene3D" id="3.40.50.300">
    <property type="entry name" value="P-loop containing nucleotide triphosphate hydrolases"/>
    <property type="match status" value="1"/>
</dbReference>
<dbReference type="InterPro" id="IPR050921">
    <property type="entry name" value="T4SS_GSP_E_ATPase"/>
</dbReference>
<name>A0ABR9V3H5_9CHRO</name>
<dbReference type="SUPFAM" id="SSF52540">
    <property type="entry name" value="P-loop containing nucleoside triphosphate hydrolases"/>
    <property type="match status" value="1"/>
</dbReference>
<evidence type="ECO:0000259" key="3">
    <source>
        <dbReference type="PROSITE" id="PS00662"/>
    </source>
</evidence>
<dbReference type="PANTHER" id="PTHR30486">
    <property type="entry name" value="TWITCHING MOTILITY PROTEIN PILT"/>
    <property type="match status" value="1"/>
</dbReference>
<dbReference type="Proteomes" id="UP000654604">
    <property type="component" value="Unassembled WGS sequence"/>
</dbReference>
<dbReference type="SMART" id="SM00382">
    <property type="entry name" value="AAA"/>
    <property type="match status" value="1"/>
</dbReference>
<dbReference type="CDD" id="cd01131">
    <property type="entry name" value="PilT"/>
    <property type="match status" value="1"/>
</dbReference>
<organism evidence="4 5">
    <name type="scientific">Cyanobacterium stanieri LEGE 03274</name>
    <dbReference type="NCBI Taxonomy" id="1828756"/>
    <lineage>
        <taxon>Bacteria</taxon>
        <taxon>Bacillati</taxon>
        <taxon>Cyanobacteriota</taxon>
        <taxon>Cyanophyceae</taxon>
        <taxon>Oscillatoriophycideae</taxon>
        <taxon>Chroococcales</taxon>
        <taxon>Geminocystaceae</taxon>
        <taxon>Cyanobacterium</taxon>
    </lineage>
</organism>
<dbReference type="InterPro" id="IPR003593">
    <property type="entry name" value="AAA+_ATPase"/>
</dbReference>
<feature type="region of interest" description="Disordered" evidence="2">
    <location>
        <begin position="1"/>
        <end position="172"/>
    </location>
</feature>
<accession>A0ABR9V3H5</accession>